<dbReference type="Gene3D" id="1.10.1200.10">
    <property type="entry name" value="ACP-like"/>
    <property type="match status" value="1"/>
</dbReference>
<dbReference type="Proteomes" id="UP000185511">
    <property type="component" value="Chromosome"/>
</dbReference>
<dbReference type="SUPFAM" id="SSF47336">
    <property type="entry name" value="ACP-like"/>
    <property type="match status" value="1"/>
</dbReference>
<reference evidence="3" key="1">
    <citation type="submission" date="2016-06" db="EMBL/GenBank/DDBJ databases">
        <title>Complete genome sequence of Actinoalloteichus fjordicus DSM 46855 (=ADI127-17), type strain of the new species Actinoalloteichus fjordicus.</title>
        <authorList>
            <person name="Ruckert C."/>
            <person name="Nouioui I."/>
            <person name="Willmese J."/>
            <person name="van Wezel G."/>
            <person name="Klenk H.-P."/>
            <person name="Kalinowski J."/>
            <person name="Zotchev S.B."/>
        </authorList>
    </citation>
    <scope>NUCLEOTIDE SEQUENCE [LARGE SCALE GENOMIC DNA]</scope>
    <source>
        <strain evidence="3">ADI127-7</strain>
    </source>
</reference>
<dbReference type="InterPro" id="IPR036736">
    <property type="entry name" value="ACP-like_sf"/>
</dbReference>
<dbReference type="AlphaFoldDB" id="A0AAC9L9E2"/>
<dbReference type="Pfam" id="PF00550">
    <property type="entry name" value="PP-binding"/>
    <property type="match status" value="1"/>
</dbReference>
<evidence type="ECO:0000313" key="2">
    <source>
        <dbReference type="EMBL" id="APU13366.1"/>
    </source>
</evidence>
<protein>
    <submittedName>
        <fullName evidence="2">Acyl carrier protein</fullName>
    </submittedName>
</protein>
<dbReference type="PROSITE" id="PS50075">
    <property type="entry name" value="CARRIER"/>
    <property type="match status" value="1"/>
</dbReference>
<evidence type="ECO:0000259" key="1">
    <source>
        <dbReference type="PROSITE" id="PS50075"/>
    </source>
</evidence>
<name>A0AAC9L9E2_9PSEU</name>
<dbReference type="EMBL" id="CP016076">
    <property type="protein sequence ID" value="APU13366.1"/>
    <property type="molecule type" value="Genomic_DNA"/>
</dbReference>
<proteinExistence type="predicted"/>
<sequence length="87" mass="9617">MKTEVRDFVVEVLRDVLHLEIGQDVTDDTPLELESLFLVELVVQAEARFGVGLDDEEFYQDPPGTIGALVQFIVDRRSAAQPSGAVT</sequence>
<dbReference type="InterPro" id="IPR009081">
    <property type="entry name" value="PP-bd_ACP"/>
</dbReference>
<feature type="domain" description="Carrier" evidence="1">
    <location>
        <begin position="1"/>
        <end position="77"/>
    </location>
</feature>
<dbReference type="KEGG" id="acad:UA74_06465"/>
<organism evidence="2 3">
    <name type="scientific">Actinoalloteichus fjordicus</name>
    <dbReference type="NCBI Taxonomy" id="1612552"/>
    <lineage>
        <taxon>Bacteria</taxon>
        <taxon>Bacillati</taxon>
        <taxon>Actinomycetota</taxon>
        <taxon>Actinomycetes</taxon>
        <taxon>Pseudonocardiales</taxon>
        <taxon>Pseudonocardiaceae</taxon>
        <taxon>Actinoalloteichus</taxon>
    </lineage>
</organism>
<gene>
    <name evidence="2" type="ORF">UA74_06465</name>
</gene>
<keyword evidence="3" id="KW-1185">Reference proteome</keyword>
<evidence type="ECO:0000313" key="3">
    <source>
        <dbReference type="Proteomes" id="UP000185511"/>
    </source>
</evidence>
<accession>A0AAC9L9E2</accession>
<dbReference type="RefSeq" id="WP_075739489.1">
    <property type="nucleotide sequence ID" value="NZ_CP016076.1"/>
</dbReference>